<keyword evidence="3" id="KW-1185">Reference proteome</keyword>
<sequence>MTIHRIDVDYHENLDDILYGFELHEPSPEKEIDSNSIRLDGWALARRGKVRRLQLMHGGVPWKTIPVTLHNETAASRHADVRGASTCGFRCSFGTLGLPPQFQIDVFAVLQNGRRVPCAAIRGERDPLRPAYAPKLSPLTITSLARTGTTRAMQTLAQHPSIVLDAQYPFEARPAGYWFHMLKILAEPSFGKNTFESDLSVLPPCPFNSEVISNRPTLGDWFGNAYINRTAEFALQNIDELYGEIAAINHKSTGVTYFAEKSLPCHLQWIARELYPNAKEIILIRDFRDMVCSMIAFNHKRGFATFGRENVESDAEFIRMKRHDIARLLAVAEARKEHCLCVRYEDLVLEPESTLTRIFDYLQIDSDSATVAGVIEAHRLICQDLDFHRTTADERASVGRWKTDLPQKLRVLCDEVFGELLQQAGYDV</sequence>
<accession>A0ABX5XIB6</accession>
<gene>
    <name evidence="2" type="ORF">TBK1r_06390</name>
</gene>
<dbReference type="RefSeq" id="WP_145207473.1">
    <property type="nucleotide sequence ID" value="NZ_CP036432.1"/>
</dbReference>
<evidence type="ECO:0000256" key="1">
    <source>
        <dbReference type="ARBA" id="ARBA00022679"/>
    </source>
</evidence>
<protein>
    <submittedName>
        <fullName evidence="2">Sulfotransferase domain protein</fullName>
    </submittedName>
</protein>
<proteinExistence type="predicted"/>
<reference evidence="2 3" key="1">
    <citation type="submission" date="2019-02" db="EMBL/GenBank/DDBJ databases">
        <title>Deep-cultivation of Planctomycetes and their phenomic and genomic characterization uncovers novel biology.</title>
        <authorList>
            <person name="Wiegand S."/>
            <person name="Jogler M."/>
            <person name="Boedeker C."/>
            <person name="Pinto D."/>
            <person name="Vollmers J."/>
            <person name="Rivas-Marin E."/>
            <person name="Kohn T."/>
            <person name="Peeters S.H."/>
            <person name="Heuer A."/>
            <person name="Rast P."/>
            <person name="Oberbeckmann S."/>
            <person name="Bunk B."/>
            <person name="Jeske O."/>
            <person name="Meyerdierks A."/>
            <person name="Storesund J.E."/>
            <person name="Kallscheuer N."/>
            <person name="Luecker S."/>
            <person name="Lage O.M."/>
            <person name="Pohl T."/>
            <person name="Merkel B.J."/>
            <person name="Hornburger P."/>
            <person name="Mueller R.-W."/>
            <person name="Bruemmer F."/>
            <person name="Labrenz M."/>
            <person name="Spormann A.M."/>
            <person name="Op den Camp H."/>
            <person name="Overmann J."/>
            <person name="Amann R."/>
            <person name="Jetten M.S.M."/>
            <person name="Mascher T."/>
            <person name="Medema M.H."/>
            <person name="Devos D.P."/>
            <person name="Kaster A.-K."/>
            <person name="Ovreas L."/>
            <person name="Rohde M."/>
            <person name="Galperin M.Y."/>
            <person name="Jogler C."/>
        </authorList>
    </citation>
    <scope>NUCLEOTIDE SEQUENCE [LARGE SCALE GENOMIC DNA]</scope>
    <source>
        <strain evidence="2 3">TBK1r</strain>
    </source>
</reference>
<keyword evidence="1" id="KW-0808">Transferase</keyword>
<dbReference type="InterPro" id="IPR027417">
    <property type="entry name" value="P-loop_NTPase"/>
</dbReference>
<dbReference type="EMBL" id="CP036432">
    <property type="protein sequence ID" value="QDV81719.1"/>
    <property type="molecule type" value="Genomic_DNA"/>
</dbReference>
<dbReference type="Pfam" id="PF13469">
    <property type="entry name" value="Sulfotransfer_3"/>
    <property type="match status" value="1"/>
</dbReference>
<evidence type="ECO:0000313" key="2">
    <source>
        <dbReference type="EMBL" id="QDV81719.1"/>
    </source>
</evidence>
<organism evidence="2 3">
    <name type="scientific">Stieleria magnilauensis</name>
    <dbReference type="NCBI Taxonomy" id="2527963"/>
    <lineage>
        <taxon>Bacteria</taxon>
        <taxon>Pseudomonadati</taxon>
        <taxon>Planctomycetota</taxon>
        <taxon>Planctomycetia</taxon>
        <taxon>Pirellulales</taxon>
        <taxon>Pirellulaceae</taxon>
        <taxon>Stieleria</taxon>
    </lineage>
</organism>
<name>A0ABX5XIB6_9BACT</name>
<dbReference type="Gene3D" id="3.40.50.300">
    <property type="entry name" value="P-loop containing nucleotide triphosphate hydrolases"/>
    <property type="match status" value="1"/>
</dbReference>
<dbReference type="PANTHER" id="PTHR12788">
    <property type="entry name" value="PROTEIN-TYROSINE SULFOTRANSFERASE 2"/>
    <property type="match status" value="1"/>
</dbReference>
<dbReference type="Proteomes" id="UP000318081">
    <property type="component" value="Chromosome"/>
</dbReference>
<dbReference type="PANTHER" id="PTHR12788:SF10">
    <property type="entry name" value="PROTEIN-TYROSINE SULFOTRANSFERASE"/>
    <property type="match status" value="1"/>
</dbReference>
<dbReference type="SUPFAM" id="SSF52540">
    <property type="entry name" value="P-loop containing nucleoside triphosphate hydrolases"/>
    <property type="match status" value="1"/>
</dbReference>
<evidence type="ECO:0000313" key="3">
    <source>
        <dbReference type="Proteomes" id="UP000318081"/>
    </source>
</evidence>
<dbReference type="InterPro" id="IPR026634">
    <property type="entry name" value="TPST-like"/>
</dbReference>